<reference evidence="2" key="1">
    <citation type="journal article" date="2009" name="PLoS Genet.">
        <title>Sequencing, mapping, and analysis of 27,455 maize full-length cDNAs.</title>
        <authorList>
            <person name="Soderlund C."/>
            <person name="Descour A."/>
            <person name="Kudrna D."/>
            <person name="Bomhoff M."/>
            <person name="Boyd L."/>
            <person name="Currie J."/>
            <person name="Angelova A."/>
            <person name="Collura K."/>
            <person name="Wissotski M."/>
            <person name="Ashley E."/>
            <person name="Morrow D."/>
            <person name="Fernandes J."/>
            <person name="Walbot V."/>
            <person name="Yu Y."/>
        </authorList>
    </citation>
    <scope>NUCLEOTIDE SEQUENCE</scope>
    <source>
        <strain evidence="2">B73</strain>
    </source>
</reference>
<feature type="region of interest" description="Disordered" evidence="1">
    <location>
        <begin position="27"/>
        <end position="66"/>
    </location>
</feature>
<sequence>MMLLTVSVTQTNLECLRKEGDFALSKQRVPGFSQRQETAASLPTRRAAASLDPEHSDQHGELAVPSHKGRVDICRRRILTKHLPICAAKLEQKKINRSFRGRRNIGQ</sequence>
<name>C0P2Y8_MAIZE</name>
<organism evidence="2">
    <name type="scientific">Zea mays</name>
    <name type="common">Maize</name>
    <dbReference type="NCBI Taxonomy" id="4577"/>
    <lineage>
        <taxon>Eukaryota</taxon>
        <taxon>Viridiplantae</taxon>
        <taxon>Streptophyta</taxon>
        <taxon>Embryophyta</taxon>
        <taxon>Tracheophyta</taxon>
        <taxon>Spermatophyta</taxon>
        <taxon>Magnoliopsida</taxon>
        <taxon>Liliopsida</taxon>
        <taxon>Poales</taxon>
        <taxon>Poaceae</taxon>
        <taxon>PACMAD clade</taxon>
        <taxon>Panicoideae</taxon>
        <taxon>Andropogonodae</taxon>
        <taxon>Andropogoneae</taxon>
        <taxon>Tripsacinae</taxon>
        <taxon>Zea</taxon>
    </lineage>
</organism>
<accession>C0P2Y8</accession>
<dbReference type="EMBL" id="BT062657">
    <property type="protein sequence ID" value="ACN27354.1"/>
    <property type="molecule type" value="mRNA"/>
</dbReference>
<evidence type="ECO:0000256" key="1">
    <source>
        <dbReference type="SAM" id="MobiDB-lite"/>
    </source>
</evidence>
<dbReference type="AlphaFoldDB" id="C0P2Y8"/>
<evidence type="ECO:0000313" key="2">
    <source>
        <dbReference type="EMBL" id="ACN27354.1"/>
    </source>
</evidence>
<proteinExistence type="evidence at transcript level"/>
<protein>
    <submittedName>
        <fullName evidence="2">Uncharacterized protein</fullName>
    </submittedName>
</protein>
<reference evidence="2" key="2">
    <citation type="submission" date="2012-06" db="EMBL/GenBank/DDBJ databases">
        <authorList>
            <person name="Yu Y."/>
            <person name="Currie J."/>
            <person name="Lomeli R."/>
            <person name="Angelova A."/>
            <person name="Collura K."/>
            <person name="Wissotski M."/>
            <person name="Campos D."/>
            <person name="Kudrna D."/>
            <person name="Golser W."/>
            <person name="Ashely E."/>
            <person name="Descour A."/>
            <person name="Fernandes J."/>
            <person name="Soderlund C."/>
            <person name="Walbot V."/>
        </authorList>
    </citation>
    <scope>NUCLEOTIDE SEQUENCE</scope>
    <source>
        <strain evidence="2">B73</strain>
    </source>
</reference>